<keyword evidence="2" id="KW-0812">Transmembrane</keyword>
<organism evidence="3">
    <name type="scientific">uncultured Nocardioidaceae bacterium</name>
    <dbReference type="NCBI Taxonomy" id="253824"/>
    <lineage>
        <taxon>Bacteria</taxon>
        <taxon>Bacillati</taxon>
        <taxon>Actinomycetota</taxon>
        <taxon>Actinomycetes</taxon>
        <taxon>Propionibacteriales</taxon>
        <taxon>Nocardioidaceae</taxon>
        <taxon>environmental samples</taxon>
    </lineage>
</organism>
<feature type="transmembrane region" description="Helical" evidence="2">
    <location>
        <begin position="41"/>
        <end position="62"/>
    </location>
</feature>
<dbReference type="AlphaFoldDB" id="A0A6J4NRC7"/>
<dbReference type="SUPFAM" id="SSF50998">
    <property type="entry name" value="Quinoprotein alcohol dehydrogenase-like"/>
    <property type="match status" value="1"/>
</dbReference>
<evidence type="ECO:0000256" key="1">
    <source>
        <dbReference type="SAM" id="MobiDB-lite"/>
    </source>
</evidence>
<dbReference type="EMBL" id="CADCUK010000202">
    <property type="protein sequence ID" value="CAA9394836.1"/>
    <property type="molecule type" value="Genomic_DNA"/>
</dbReference>
<sequence length="411" mass="42282">MSNQEPLRDALRHRAEQLGDTHPLNLDDIKGRARGIRRRRAAVSGLAATAVLAVAVPMGIAVTDGIGTDPENPPVAGPSATPSEEGPPPDTGVKDGVLTTDVDAESYAPAIPYLYDGEVTLPDGGTIPVEGEWDELVALGESGVVVADAGRQELQVVGPDGAVVATYPSTGQLAGSADGSLVAYATPEGRLAVLTETGDQQELPAVPDLQTPDPVGISGSESCDPEVDGGCVVYVTDAGEQPRGYSLTSKGIINPLADYRTLRDVSADGAVSGVVSVDDLGVEPGSCSEVRADAFDERPRWSTCDHTVDVFSPDSSLVVGLPAYLDGSGAGKLAILDASDGSVLGEWTNNAETQAFVASTAWDEDGTLLATVFQQGSWSLMRFSPDGGLSKVQDLAGGDDVSAPMVLSTQP</sequence>
<keyword evidence="2" id="KW-1133">Transmembrane helix</keyword>
<accession>A0A6J4NRC7</accession>
<gene>
    <name evidence="3" type="ORF">AVDCRST_MAG47-3046</name>
</gene>
<name>A0A6J4NRC7_9ACTN</name>
<proteinExistence type="predicted"/>
<evidence type="ECO:0000256" key="2">
    <source>
        <dbReference type="SAM" id="Phobius"/>
    </source>
</evidence>
<feature type="region of interest" description="Disordered" evidence="1">
    <location>
        <begin position="65"/>
        <end position="96"/>
    </location>
</feature>
<keyword evidence="2" id="KW-0472">Membrane</keyword>
<reference evidence="3" key="1">
    <citation type="submission" date="2020-02" db="EMBL/GenBank/DDBJ databases">
        <authorList>
            <person name="Meier V. D."/>
        </authorList>
    </citation>
    <scope>NUCLEOTIDE SEQUENCE</scope>
    <source>
        <strain evidence="3">AVDCRST_MAG47</strain>
    </source>
</reference>
<evidence type="ECO:0000313" key="3">
    <source>
        <dbReference type="EMBL" id="CAA9394836.1"/>
    </source>
</evidence>
<protein>
    <submittedName>
        <fullName evidence="3">Uncharacterized protein</fullName>
    </submittedName>
</protein>
<dbReference type="InterPro" id="IPR011047">
    <property type="entry name" value="Quinoprotein_ADH-like_sf"/>
</dbReference>